<dbReference type="Proteomes" id="UP000735302">
    <property type="component" value="Unassembled WGS sequence"/>
</dbReference>
<reference evidence="1 2" key="1">
    <citation type="journal article" date="2021" name="Elife">
        <title>Chloroplast acquisition without the gene transfer in kleptoplastic sea slugs, Plakobranchus ocellatus.</title>
        <authorList>
            <person name="Maeda T."/>
            <person name="Takahashi S."/>
            <person name="Yoshida T."/>
            <person name="Shimamura S."/>
            <person name="Takaki Y."/>
            <person name="Nagai Y."/>
            <person name="Toyoda A."/>
            <person name="Suzuki Y."/>
            <person name="Arimoto A."/>
            <person name="Ishii H."/>
            <person name="Satoh N."/>
            <person name="Nishiyama T."/>
            <person name="Hasebe M."/>
            <person name="Maruyama T."/>
            <person name="Minagawa J."/>
            <person name="Obokata J."/>
            <person name="Shigenobu S."/>
        </authorList>
    </citation>
    <scope>NUCLEOTIDE SEQUENCE [LARGE SCALE GENOMIC DNA]</scope>
</reference>
<evidence type="ECO:0000313" key="2">
    <source>
        <dbReference type="Proteomes" id="UP000735302"/>
    </source>
</evidence>
<dbReference type="EMBL" id="BLXT01005154">
    <property type="protein sequence ID" value="GFO20415.1"/>
    <property type="molecule type" value="Genomic_DNA"/>
</dbReference>
<gene>
    <name evidence="1" type="ORF">PoB_004692000</name>
</gene>
<sequence length="76" mass="8177">MAINTLEPSGCQLNLTTSDTHQGNLAIGCQKPAVPVGVAFTGGTIGQYHKEHIEGIWFESNQEEIKSAWTLCGFSL</sequence>
<protein>
    <submittedName>
        <fullName evidence="1">Uncharacterized protein</fullName>
    </submittedName>
</protein>
<evidence type="ECO:0000313" key="1">
    <source>
        <dbReference type="EMBL" id="GFO20415.1"/>
    </source>
</evidence>
<accession>A0AAV4BN04</accession>
<keyword evidence="2" id="KW-1185">Reference proteome</keyword>
<name>A0AAV4BN04_9GAST</name>
<dbReference type="AlphaFoldDB" id="A0AAV4BN04"/>
<organism evidence="1 2">
    <name type="scientific">Plakobranchus ocellatus</name>
    <dbReference type="NCBI Taxonomy" id="259542"/>
    <lineage>
        <taxon>Eukaryota</taxon>
        <taxon>Metazoa</taxon>
        <taxon>Spiralia</taxon>
        <taxon>Lophotrochozoa</taxon>
        <taxon>Mollusca</taxon>
        <taxon>Gastropoda</taxon>
        <taxon>Heterobranchia</taxon>
        <taxon>Euthyneura</taxon>
        <taxon>Panpulmonata</taxon>
        <taxon>Sacoglossa</taxon>
        <taxon>Placobranchoidea</taxon>
        <taxon>Plakobranchidae</taxon>
        <taxon>Plakobranchus</taxon>
    </lineage>
</organism>
<proteinExistence type="predicted"/>
<comment type="caution">
    <text evidence="1">The sequence shown here is derived from an EMBL/GenBank/DDBJ whole genome shotgun (WGS) entry which is preliminary data.</text>
</comment>